<proteinExistence type="predicted"/>
<accession>A0A564ZLT8</accession>
<dbReference type="AlphaFoldDB" id="A0A564ZLT8"/>
<organism evidence="1 2">
    <name type="scientific">Candidatus Methylomirabilis lanthanidiphila</name>
    <dbReference type="NCBI Taxonomy" id="2211376"/>
    <lineage>
        <taxon>Bacteria</taxon>
        <taxon>Candidatus Methylomirabilota</taxon>
        <taxon>Candidatus Methylomirabilia</taxon>
        <taxon>Candidatus Methylomirabilales</taxon>
        <taxon>Candidatus Methylomirabilaceae</taxon>
        <taxon>Candidatus Methylomirabilis</taxon>
    </lineage>
</organism>
<evidence type="ECO:0000313" key="2">
    <source>
        <dbReference type="Proteomes" id="UP000334340"/>
    </source>
</evidence>
<name>A0A564ZLT8_9BACT</name>
<gene>
    <name evidence="1" type="ORF">MELA_02685</name>
</gene>
<evidence type="ECO:0000313" key="1">
    <source>
        <dbReference type="EMBL" id="VUZ86285.1"/>
    </source>
</evidence>
<reference evidence="1 2" key="1">
    <citation type="submission" date="2019-07" db="EMBL/GenBank/DDBJ databases">
        <authorList>
            <person name="Cremers G."/>
        </authorList>
    </citation>
    <scope>NUCLEOTIDE SEQUENCE [LARGE SCALE GENOMIC DNA]</scope>
</reference>
<keyword evidence="2" id="KW-1185">Reference proteome</keyword>
<dbReference type="EMBL" id="CABIKM010000048">
    <property type="protein sequence ID" value="VUZ86285.1"/>
    <property type="molecule type" value="Genomic_DNA"/>
</dbReference>
<dbReference type="Proteomes" id="UP000334340">
    <property type="component" value="Unassembled WGS sequence"/>
</dbReference>
<sequence>MVASNHHGSRHEHTLVEELAAVRKILGRLETKLLESDADHVPKEDDRELRHALQRIGDDRLTRLTLDYAVCVRGLTGPMVSRAWQGELAEEAEEAHRLVLDRLQRLERLTRSPVGRLWLWLQARLRRAFRRSSHSQRLPVPEENGNRGQLR</sequence>
<protein>
    <submittedName>
        <fullName evidence="1">Uncharacterized protein</fullName>
    </submittedName>
</protein>